<keyword evidence="1" id="KW-0732">Signal</keyword>
<feature type="chain" id="PRO_5022076413" description="Secretin/TonB short N-terminal domain-containing protein" evidence="1">
    <location>
        <begin position="26"/>
        <end position="274"/>
    </location>
</feature>
<proteinExistence type="predicted"/>
<evidence type="ECO:0008006" key="4">
    <source>
        <dbReference type="Google" id="ProtNLM"/>
    </source>
</evidence>
<evidence type="ECO:0000313" key="3">
    <source>
        <dbReference type="Proteomes" id="UP000320722"/>
    </source>
</evidence>
<protein>
    <recommendedName>
        <fullName evidence="4">Secretin/TonB short N-terminal domain-containing protein</fullName>
    </recommendedName>
</protein>
<dbReference type="InterPro" id="IPR051808">
    <property type="entry name" value="Type_IV_pilus_biogenesis"/>
</dbReference>
<evidence type="ECO:0000313" key="2">
    <source>
        <dbReference type="EMBL" id="QDU00920.1"/>
    </source>
</evidence>
<name>A0A517W6R2_9PLAN</name>
<reference evidence="2 3" key="1">
    <citation type="submission" date="2019-02" db="EMBL/GenBank/DDBJ databases">
        <title>Deep-cultivation of Planctomycetes and their phenomic and genomic characterization uncovers novel biology.</title>
        <authorList>
            <person name="Wiegand S."/>
            <person name="Jogler M."/>
            <person name="Boedeker C."/>
            <person name="Pinto D."/>
            <person name="Vollmers J."/>
            <person name="Rivas-Marin E."/>
            <person name="Kohn T."/>
            <person name="Peeters S.H."/>
            <person name="Heuer A."/>
            <person name="Rast P."/>
            <person name="Oberbeckmann S."/>
            <person name="Bunk B."/>
            <person name="Jeske O."/>
            <person name="Meyerdierks A."/>
            <person name="Storesund J.E."/>
            <person name="Kallscheuer N."/>
            <person name="Luecker S."/>
            <person name="Lage O.M."/>
            <person name="Pohl T."/>
            <person name="Merkel B.J."/>
            <person name="Hornburger P."/>
            <person name="Mueller R.-W."/>
            <person name="Bruemmer F."/>
            <person name="Labrenz M."/>
            <person name="Spormann A.M."/>
            <person name="Op den Camp H."/>
            <person name="Overmann J."/>
            <person name="Amann R."/>
            <person name="Jetten M.S.M."/>
            <person name="Mascher T."/>
            <person name="Medema M.H."/>
            <person name="Devos D.P."/>
            <person name="Kaster A.-K."/>
            <person name="Ovreas L."/>
            <person name="Rohde M."/>
            <person name="Galperin M.Y."/>
            <person name="Jogler C."/>
        </authorList>
    </citation>
    <scope>NUCLEOTIDE SEQUENCE [LARGE SCALE GENOMIC DNA]</scope>
    <source>
        <strain evidence="2 3">V6</strain>
    </source>
</reference>
<organism evidence="2 3">
    <name type="scientific">Gimesia chilikensis</name>
    <dbReference type="NCBI Taxonomy" id="2605989"/>
    <lineage>
        <taxon>Bacteria</taxon>
        <taxon>Pseudomonadati</taxon>
        <taxon>Planctomycetota</taxon>
        <taxon>Planctomycetia</taxon>
        <taxon>Planctomycetales</taxon>
        <taxon>Planctomycetaceae</taxon>
        <taxon>Gimesia</taxon>
    </lineage>
</organism>
<sequence precursor="true">MRALFIATSICLMFLGTMPSNTAQAEDKPAKPTLKTVNWPVAATYEVHKPAVPRQTIQVKQLFYPELTANEQKIQAALKAPTTIELPGVPLKQVIEEIQNQHHINFFFSAIPLKEEGISIEEPVNVSLSGVPLKSALKIILEPLGLAYEIDQEVLKITTQAEVDRHLKTRTYPVGDLCTSEKDFIAIQNAILIGCQLSLKARKQRWSAEGLVLQGPRSAPAPYQTNTNPAMTFVPQCQALVVNETDEVHEKIVELLTQLRQVRQIQMRAVPETN</sequence>
<evidence type="ECO:0000256" key="1">
    <source>
        <dbReference type="SAM" id="SignalP"/>
    </source>
</evidence>
<dbReference type="Proteomes" id="UP000320722">
    <property type="component" value="Chromosome"/>
</dbReference>
<dbReference type="PANTHER" id="PTHR30604">
    <property type="entry name" value="PROTEIN TRANSPORT PROTEIN HOFQ"/>
    <property type="match status" value="1"/>
</dbReference>
<dbReference type="EMBL" id="CP036347">
    <property type="protein sequence ID" value="QDU00920.1"/>
    <property type="molecule type" value="Genomic_DNA"/>
</dbReference>
<feature type="signal peptide" evidence="1">
    <location>
        <begin position="1"/>
        <end position="25"/>
    </location>
</feature>
<accession>A0A517W6R2</accession>
<dbReference type="RefSeq" id="WP_145036429.1">
    <property type="nucleotide sequence ID" value="NZ_CP036347.1"/>
</dbReference>
<gene>
    <name evidence="2" type="ORF">V6x_05970</name>
</gene>
<dbReference type="AlphaFoldDB" id="A0A517W6R2"/>
<dbReference type="PANTHER" id="PTHR30604:SF1">
    <property type="entry name" value="DNA UTILIZATION PROTEIN HOFQ"/>
    <property type="match status" value="1"/>
</dbReference>